<evidence type="ECO:0000313" key="4">
    <source>
        <dbReference type="Proteomes" id="UP001596104"/>
    </source>
</evidence>
<keyword evidence="2" id="KW-0732">Signal</keyword>
<sequence length="96" mass="10552">MRKNSWVLLGLLAVGLLVAEAAAAQSSLPQTQRQQRAPGVPMSPNAGEVQKLEPRSDRVEARREREQLARDRSGPPEPNREIPMPKPVPSIIAPTR</sequence>
<accession>A0ABW0HH67</accession>
<keyword evidence="4" id="KW-1185">Reference proteome</keyword>
<reference evidence="4" key="1">
    <citation type="journal article" date="2019" name="Int. J. Syst. Evol. Microbiol.">
        <title>The Global Catalogue of Microorganisms (GCM) 10K type strain sequencing project: providing services to taxonomists for standard genome sequencing and annotation.</title>
        <authorList>
            <consortium name="The Broad Institute Genomics Platform"/>
            <consortium name="The Broad Institute Genome Sequencing Center for Infectious Disease"/>
            <person name="Wu L."/>
            <person name="Ma J."/>
        </authorList>
    </citation>
    <scope>NUCLEOTIDE SEQUENCE [LARGE SCALE GENOMIC DNA]</scope>
    <source>
        <strain evidence="4">CGMCC 1.16326</strain>
    </source>
</reference>
<dbReference type="RefSeq" id="WP_291678567.1">
    <property type="nucleotide sequence ID" value="NZ_JBHSLV010000072.1"/>
</dbReference>
<evidence type="ECO:0000256" key="2">
    <source>
        <dbReference type="SAM" id="SignalP"/>
    </source>
</evidence>
<dbReference type="Proteomes" id="UP001596104">
    <property type="component" value="Unassembled WGS sequence"/>
</dbReference>
<evidence type="ECO:0000313" key="3">
    <source>
        <dbReference type="EMBL" id="MFC5396356.1"/>
    </source>
</evidence>
<protein>
    <submittedName>
        <fullName evidence="3">Uncharacterized protein</fullName>
    </submittedName>
</protein>
<comment type="caution">
    <text evidence="3">The sequence shown here is derived from an EMBL/GenBank/DDBJ whole genome shotgun (WGS) entry which is preliminary data.</text>
</comment>
<evidence type="ECO:0000256" key="1">
    <source>
        <dbReference type="SAM" id="MobiDB-lite"/>
    </source>
</evidence>
<organism evidence="3 4">
    <name type="scientific">Bosea vestrisii</name>
    <dbReference type="NCBI Taxonomy" id="151416"/>
    <lineage>
        <taxon>Bacteria</taxon>
        <taxon>Pseudomonadati</taxon>
        <taxon>Pseudomonadota</taxon>
        <taxon>Alphaproteobacteria</taxon>
        <taxon>Hyphomicrobiales</taxon>
        <taxon>Boseaceae</taxon>
        <taxon>Bosea</taxon>
    </lineage>
</organism>
<feature type="signal peptide" evidence="2">
    <location>
        <begin position="1"/>
        <end position="23"/>
    </location>
</feature>
<feature type="chain" id="PRO_5045888937" evidence="2">
    <location>
        <begin position="24"/>
        <end position="96"/>
    </location>
</feature>
<feature type="compositionally biased region" description="Polar residues" evidence="1">
    <location>
        <begin position="25"/>
        <end position="35"/>
    </location>
</feature>
<feature type="region of interest" description="Disordered" evidence="1">
    <location>
        <begin position="24"/>
        <end position="96"/>
    </location>
</feature>
<gene>
    <name evidence="3" type="ORF">ACFPPC_27310</name>
</gene>
<feature type="compositionally biased region" description="Basic and acidic residues" evidence="1">
    <location>
        <begin position="50"/>
        <end position="80"/>
    </location>
</feature>
<name>A0ABW0HH67_9HYPH</name>
<proteinExistence type="predicted"/>
<dbReference type="EMBL" id="JBHSLV010000072">
    <property type="protein sequence ID" value="MFC5396356.1"/>
    <property type="molecule type" value="Genomic_DNA"/>
</dbReference>